<accession>A0A3P7RH67</accession>
<feature type="compositionally biased region" description="Basic and acidic residues" evidence="1">
    <location>
        <begin position="52"/>
        <end position="75"/>
    </location>
</feature>
<feature type="region of interest" description="Disordered" evidence="1">
    <location>
        <begin position="1"/>
        <end position="129"/>
    </location>
</feature>
<dbReference type="AlphaFoldDB" id="A0A3P7RH67"/>
<evidence type="ECO:0000313" key="3">
    <source>
        <dbReference type="Proteomes" id="UP000271098"/>
    </source>
</evidence>
<sequence length="237" mass="25528">MVTAIPPSQHRNFVVPGSTDAPSVPVCLSSSSPSQPAAAPTPTHTVTFHGRTTPDLHICEFRKDAPDESRPENTPRRLRLKTSSDGAPPRPPSFAPRSSYSRPATWQDGPPPPPPRRQSSTFFISNPSTAPATAAGARIYTRPAPSLPLLPLGQAYSRSNSQRRFPVETQTRYGNDTFNNESLYGYKSLQGFRSNREGNDTIRKSFLTATGHVIAGSTTVQTAYGCANITYTAAGTA</sequence>
<keyword evidence="3" id="KW-1185">Reference proteome</keyword>
<protein>
    <submittedName>
        <fullName evidence="2">Uncharacterized protein</fullName>
    </submittedName>
</protein>
<gene>
    <name evidence="2" type="ORF">GPUH_LOCUS24363</name>
</gene>
<feature type="compositionally biased region" description="Low complexity" evidence="1">
    <location>
        <begin position="21"/>
        <end position="47"/>
    </location>
</feature>
<dbReference type="Proteomes" id="UP000271098">
    <property type="component" value="Unassembled WGS sequence"/>
</dbReference>
<dbReference type="EMBL" id="UYRT01100903">
    <property type="protein sequence ID" value="VDN42742.1"/>
    <property type="molecule type" value="Genomic_DNA"/>
</dbReference>
<name>A0A3P7RH67_9BILA</name>
<proteinExistence type="predicted"/>
<feature type="compositionally biased region" description="Polar residues" evidence="1">
    <location>
        <begin position="117"/>
        <end position="129"/>
    </location>
</feature>
<feature type="compositionally biased region" description="Low complexity" evidence="1">
    <location>
        <begin position="95"/>
        <end position="104"/>
    </location>
</feature>
<evidence type="ECO:0000256" key="1">
    <source>
        <dbReference type="SAM" id="MobiDB-lite"/>
    </source>
</evidence>
<evidence type="ECO:0000313" key="2">
    <source>
        <dbReference type="EMBL" id="VDN42742.1"/>
    </source>
</evidence>
<feature type="non-terminal residue" evidence="2">
    <location>
        <position position="237"/>
    </location>
</feature>
<reference evidence="2 3" key="1">
    <citation type="submission" date="2018-11" db="EMBL/GenBank/DDBJ databases">
        <authorList>
            <consortium name="Pathogen Informatics"/>
        </authorList>
    </citation>
    <scope>NUCLEOTIDE SEQUENCE [LARGE SCALE GENOMIC DNA]</scope>
</reference>
<dbReference type="OrthoDB" id="5837917at2759"/>
<organism evidence="2 3">
    <name type="scientific">Gongylonema pulchrum</name>
    <dbReference type="NCBI Taxonomy" id="637853"/>
    <lineage>
        <taxon>Eukaryota</taxon>
        <taxon>Metazoa</taxon>
        <taxon>Ecdysozoa</taxon>
        <taxon>Nematoda</taxon>
        <taxon>Chromadorea</taxon>
        <taxon>Rhabditida</taxon>
        <taxon>Spirurina</taxon>
        <taxon>Spiruromorpha</taxon>
        <taxon>Spiruroidea</taxon>
        <taxon>Gongylonematidae</taxon>
        <taxon>Gongylonema</taxon>
    </lineage>
</organism>